<feature type="transmembrane region" description="Helical" evidence="2">
    <location>
        <begin position="70"/>
        <end position="89"/>
    </location>
</feature>
<keyword evidence="2" id="KW-0812">Transmembrane</keyword>
<proteinExistence type="predicted"/>
<dbReference type="AlphaFoldDB" id="A0A6C0KSY1"/>
<feature type="transmembrane region" description="Helical" evidence="2">
    <location>
        <begin position="47"/>
        <end position="64"/>
    </location>
</feature>
<organism evidence="3">
    <name type="scientific">viral metagenome</name>
    <dbReference type="NCBI Taxonomy" id="1070528"/>
    <lineage>
        <taxon>unclassified sequences</taxon>
        <taxon>metagenomes</taxon>
        <taxon>organismal metagenomes</taxon>
    </lineage>
</organism>
<reference evidence="3" key="1">
    <citation type="journal article" date="2020" name="Nature">
        <title>Giant virus diversity and host interactions through global metagenomics.</title>
        <authorList>
            <person name="Schulz F."/>
            <person name="Roux S."/>
            <person name="Paez-Espino D."/>
            <person name="Jungbluth S."/>
            <person name="Walsh D.A."/>
            <person name="Denef V.J."/>
            <person name="McMahon K.D."/>
            <person name="Konstantinidis K.T."/>
            <person name="Eloe-Fadrosh E.A."/>
            <person name="Kyrpides N.C."/>
            <person name="Woyke T."/>
        </authorList>
    </citation>
    <scope>NUCLEOTIDE SEQUENCE</scope>
    <source>
        <strain evidence="3">GVMAG-S-3300013014-113</strain>
    </source>
</reference>
<feature type="transmembrane region" description="Helical" evidence="2">
    <location>
        <begin position="20"/>
        <end position="40"/>
    </location>
</feature>
<evidence type="ECO:0000313" key="3">
    <source>
        <dbReference type="EMBL" id="QHU19797.1"/>
    </source>
</evidence>
<protein>
    <submittedName>
        <fullName evidence="3">Uncharacterized protein</fullName>
    </submittedName>
</protein>
<name>A0A6C0KSY1_9ZZZZ</name>
<feature type="region of interest" description="Disordered" evidence="1">
    <location>
        <begin position="118"/>
        <end position="138"/>
    </location>
</feature>
<accession>A0A6C0KSY1</accession>
<sequence length="138" mass="15144">MSRSLNMSSRLSSSRKFSKIPISKNVLTNILYLITLALAINYVMKKQIAALLSLFLIAGLVYYFKKNVTLALIVSIIATNLLIALKYLGGPKFEQFRMREGLSKKKEPMESNTEAKAAKAAMDAMKANATTPPTAPTA</sequence>
<dbReference type="EMBL" id="MN740956">
    <property type="protein sequence ID" value="QHU19797.1"/>
    <property type="molecule type" value="Genomic_DNA"/>
</dbReference>
<keyword evidence="2" id="KW-0472">Membrane</keyword>
<feature type="compositionally biased region" description="Low complexity" evidence="1">
    <location>
        <begin position="118"/>
        <end position="132"/>
    </location>
</feature>
<evidence type="ECO:0000256" key="1">
    <source>
        <dbReference type="SAM" id="MobiDB-lite"/>
    </source>
</evidence>
<keyword evidence="2" id="KW-1133">Transmembrane helix</keyword>
<evidence type="ECO:0000256" key="2">
    <source>
        <dbReference type="SAM" id="Phobius"/>
    </source>
</evidence>